<sequence length="48" mass="5167">MQGAADVAQNALKGGKMRLSGIMHMKADLLDRIGDIRLGEGEILKSTR</sequence>
<name>A0A0A9C880_ARUDO</name>
<evidence type="ECO:0000313" key="1">
    <source>
        <dbReference type="EMBL" id="JAD70648.1"/>
    </source>
</evidence>
<organism evidence="1">
    <name type="scientific">Arundo donax</name>
    <name type="common">Giant reed</name>
    <name type="synonym">Donax arundinaceus</name>
    <dbReference type="NCBI Taxonomy" id="35708"/>
    <lineage>
        <taxon>Eukaryota</taxon>
        <taxon>Viridiplantae</taxon>
        <taxon>Streptophyta</taxon>
        <taxon>Embryophyta</taxon>
        <taxon>Tracheophyta</taxon>
        <taxon>Spermatophyta</taxon>
        <taxon>Magnoliopsida</taxon>
        <taxon>Liliopsida</taxon>
        <taxon>Poales</taxon>
        <taxon>Poaceae</taxon>
        <taxon>PACMAD clade</taxon>
        <taxon>Arundinoideae</taxon>
        <taxon>Arundineae</taxon>
        <taxon>Arundo</taxon>
    </lineage>
</organism>
<dbReference type="AlphaFoldDB" id="A0A0A9C880"/>
<reference evidence="1" key="2">
    <citation type="journal article" date="2015" name="Data Brief">
        <title>Shoot transcriptome of the giant reed, Arundo donax.</title>
        <authorList>
            <person name="Barrero R.A."/>
            <person name="Guerrero F.D."/>
            <person name="Moolhuijzen P."/>
            <person name="Goolsby J.A."/>
            <person name="Tidwell J."/>
            <person name="Bellgard S.E."/>
            <person name="Bellgard M.I."/>
        </authorList>
    </citation>
    <scope>NUCLEOTIDE SEQUENCE</scope>
    <source>
        <tissue evidence="1">Shoot tissue taken approximately 20 cm above the soil surface</tissue>
    </source>
</reference>
<reference evidence="1" key="1">
    <citation type="submission" date="2014-09" db="EMBL/GenBank/DDBJ databases">
        <authorList>
            <person name="Magalhaes I.L.F."/>
            <person name="Oliveira U."/>
            <person name="Santos F.R."/>
            <person name="Vidigal T.H.D.A."/>
            <person name="Brescovit A.D."/>
            <person name="Santos A.J."/>
        </authorList>
    </citation>
    <scope>NUCLEOTIDE SEQUENCE</scope>
    <source>
        <tissue evidence="1">Shoot tissue taken approximately 20 cm above the soil surface</tissue>
    </source>
</reference>
<dbReference type="EMBL" id="GBRH01227247">
    <property type="protein sequence ID" value="JAD70648.1"/>
    <property type="molecule type" value="Transcribed_RNA"/>
</dbReference>
<proteinExistence type="predicted"/>
<accession>A0A0A9C880</accession>
<protein>
    <submittedName>
        <fullName evidence="1">Uncharacterized protein</fullName>
    </submittedName>
</protein>